<evidence type="ECO:0000256" key="2">
    <source>
        <dbReference type="ARBA" id="ARBA00022692"/>
    </source>
</evidence>
<comment type="caution">
    <text evidence="7">The sequence shown here is derived from an EMBL/GenBank/DDBJ whole genome shotgun (WGS) entry which is preliminary data.</text>
</comment>
<feature type="transmembrane region" description="Helical" evidence="6">
    <location>
        <begin position="304"/>
        <end position="323"/>
    </location>
</feature>
<proteinExistence type="predicted"/>
<feature type="transmembrane region" description="Helical" evidence="6">
    <location>
        <begin position="204"/>
        <end position="223"/>
    </location>
</feature>
<comment type="subcellular location">
    <subcellularLocation>
        <location evidence="1">Membrane</location>
        <topology evidence="1">Multi-pass membrane protein</topology>
    </subcellularLocation>
</comment>
<keyword evidence="4 6" id="KW-0472">Membrane</keyword>
<feature type="transmembrane region" description="Helical" evidence="6">
    <location>
        <begin position="276"/>
        <end position="298"/>
    </location>
</feature>
<keyword evidence="8" id="KW-1185">Reference proteome</keyword>
<keyword evidence="3 6" id="KW-1133">Transmembrane helix</keyword>
<dbReference type="Proteomes" id="UP001583172">
    <property type="component" value="Unassembled WGS sequence"/>
</dbReference>
<gene>
    <name evidence="7" type="ORF">VTJ49DRAFT_1140</name>
</gene>
<feature type="region of interest" description="Disordered" evidence="5">
    <location>
        <begin position="1"/>
        <end position="52"/>
    </location>
</feature>
<dbReference type="PANTHER" id="PTHR31162:SF0">
    <property type="entry name" value="MALIC ACID TRANSPORT PROTEIN"/>
    <property type="match status" value="1"/>
</dbReference>
<evidence type="ECO:0008006" key="9">
    <source>
        <dbReference type="Google" id="ProtNLM"/>
    </source>
</evidence>
<accession>A0ABR3VP53</accession>
<feature type="region of interest" description="Disordered" evidence="5">
    <location>
        <begin position="97"/>
        <end position="122"/>
    </location>
</feature>
<feature type="transmembrane region" description="Helical" evidence="6">
    <location>
        <begin position="330"/>
        <end position="351"/>
    </location>
</feature>
<feature type="transmembrane region" description="Helical" evidence="6">
    <location>
        <begin position="371"/>
        <end position="394"/>
    </location>
</feature>
<organism evidence="7 8">
    <name type="scientific">Humicola insolens</name>
    <name type="common">Soft-rot fungus</name>
    <dbReference type="NCBI Taxonomy" id="85995"/>
    <lineage>
        <taxon>Eukaryota</taxon>
        <taxon>Fungi</taxon>
        <taxon>Dikarya</taxon>
        <taxon>Ascomycota</taxon>
        <taxon>Pezizomycotina</taxon>
        <taxon>Sordariomycetes</taxon>
        <taxon>Sordariomycetidae</taxon>
        <taxon>Sordariales</taxon>
        <taxon>Chaetomiaceae</taxon>
        <taxon>Mycothermus</taxon>
    </lineage>
</organism>
<keyword evidence="2 6" id="KW-0812">Transmembrane</keyword>
<dbReference type="EMBL" id="JAZGSY010000014">
    <property type="protein sequence ID" value="KAL1843547.1"/>
    <property type="molecule type" value="Genomic_DNA"/>
</dbReference>
<feature type="transmembrane region" description="Helical" evidence="6">
    <location>
        <begin position="433"/>
        <end position="452"/>
    </location>
</feature>
<evidence type="ECO:0000256" key="6">
    <source>
        <dbReference type="SAM" id="Phobius"/>
    </source>
</evidence>
<dbReference type="PANTHER" id="PTHR31162">
    <property type="entry name" value="MALIC ACID TRANSPORT PROTEIN-RELATED"/>
    <property type="match status" value="1"/>
</dbReference>
<evidence type="ECO:0000313" key="7">
    <source>
        <dbReference type="EMBL" id="KAL1843547.1"/>
    </source>
</evidence>
<evidence type="ECO:0000256" key="3">
    <source>
        <dbReference type="ARBA" id="ARBA00022989"/>
    </source>
</evidence>
<feature type="transmembrane region" description="Helical" evidence="6">
    <location>
        <begin position="163"/>
        <end position="184"/>
    </location>
</feature>
<dbReference type="InterPro" id="IPR004695">
    <property type="entry name" value="SLAC1/Mae1/Ssu1/TehA"/>
</dbReference>
<evidence type="ECO:0000313" key="8">
    <source>
        <dbReference type="Proteomes" id="UP001583172"/>
    </source>
</evidence>
<name>A0ABR3VP53_HUMIN</name>
<sequence>MPSPSRPASPSLWDRTTPDLADIDDKTVVPSGPATRLGTPTSSRRPSTEYDLESHLDDIEKGLPIHTIPALNLHTRRGNSEFGSDIDLAKKHNDNAAARNTHTSPPPPPSSPSPTDDTPRPRLPFRQRLAHFTWAWYTLSMSTGGLALLIAAQPHTFPGLRQIGFAVYIINLLIFSFITAAMVARFILHRGTLKASITHSREGWFFPTFFLALATVVTGTYRYCVTDPEEQQGLVAALRVVFWIYVAVTTAVAVGQYSFVFSEHRKFGLQTMMPTWILPVFPVMLSGTMATVVAGPALPGQSPAHAVAIVAAGLTCQGLGAAVALMMTGLFMCVGPPAFTALAFVGLAKAVPEVLDSDMDGLRDAVVLKMMGLVGGGFLWALSFWWFGIAALAVARAPPKDFHLGWWAAVFPNTGFTLATITLGEAFRNDAVLWFASVMSIGLVATYLFVLYHHVRAVIVQDIMYPGRDEDVEDH</sequence>
<dbReference type="InterPro" id="IPR030185">
    <property type="entry name" value="Mae1"/>
</dbReference>
<dbReference type="Gene3D" id="1.50.10.150">
    <property type="entry name" value="Voltage-dependent anion channel"/>
    <property type="match status" value="1"/>
</dbReference>
<dbReference type="CDD" id="cd09317">
    <property type="entry name" value="TDT_Mae1_like"/>
    <property type="match status" value="1"/>
</dbReference>
<feature type="transmembrane region" description="Helical" evidence="6">
    <location>
        <begin position="129"/>
        <end position="151"/>
    </location>
</feature>
<feature type="transmembrane region" description="Helical" evidence="6">
    <location>
        <begin position="235"/>
        <end position="255"/>
    </location>
</feature>
<protein>
    <recommendedName>
        <fullName evidence="9">Malic acid transport protein</fullName>
    </recommendedName>
</protein>
<evidence type="ECO:0000256" key="1">
    <source>
        <dbReference type="ARBA" id="ARBA00004141"/>
    </source>
</evidence>
<evidence type="ECO:0000256" key="4">
    <source>
        <dbReference type="ARBA" id="ARBA00023136"/>
    </source>
</evidence>
<evidence type="ECO:0000256" key="5">
    <source>
        <dbReference type="SAM" id="MobiDB-lite"/>
    </source>
</evidence>
<dbReference type="InterPro" id="IPR038665">
    <property type="entry name" value="Voltage-dep_anion_channel_sf"/>
</dbReference>
<dbReference type="Pfam" id="PF03595">
    <property type="entry name" value="SLAC1"/>
    <property type="match status" value="1"/>
</dbReference>
<feature type="transmembrane region" description="Helical" evidence="6">
    <location>
        <begin position="406"/>
        <end position="427"/>
    </location>
</feature>
<reference evidence="7 8" key="1">
    <citation type="journal article" date="2024" name="Commun. Biol.">
        <title>Comparative genomic analysis of thermophilic fungi reveals convergent evolutionary adaptations and gene losses.</title>
        <authorList>
            <person name="Steindorff A.S."/>
            <person name="Aguilar-Pontes M.V."/>
            <person name="Robinson A.J."/>
            <person name="Andreopoulos B."/>
            <person name="LaButti K."/>
            <person name="Kuo A."/>
            <person name="Mondo S."/>
            <person name="Riley R."/>
            <person name="Otillar R."/>
            <person name="Haridas S."/>
            <person name="Lipzen A."/>
            <person name="Grimwood J."/>
            <person name="Schmutz J."/>
            <person name="Clum A."/>
            <person name="Reid I.D."/>
            <person name="Moisan M.C."/>
            <person name="Butler G."/>
            <person name="Nguyen T.T.M."/>
            <person name="Dewar K."/>
            <person name="Conant G."/>
            <person name="Drula E."/>
            <person name="Henrissat B."/>
            <person name="Hansel C."/>
            <person name="Singer S."/>
            <person name="Hutchinson M.I."/>
            <person name="de Vries R.P."/>
            <person name="Natvig D.O."/>
            <person name="Powell A.J."/>
            <person name="Tsang A."/>
            <person name="Grigoriev I.V."/>
        </authorList>
    </citation>
    <scope>NUCLEOTIDE SEQUENCE [LARGE SCALE GENOMIC DNA]</scope>
    <source>
        <strain evidence="7 8">CBS 620.91</strain>
    </source>
</reference>